<feature type="non-terminal residue" evidence="2">
    <location>
        <position position="263"/>
    </location>
</feature>
<feature type="non-terminal residue" evidence="2">
    <location>
        <position position="1"/>
    </location>
</feature>
<accession>A0AAV5WVU2</accession>
<protein>
    <submittedName>
        <fullName evidence="2">Uncharacterized protein</fullName>
    </submittedName>
</protein>
<gene>
    <name evidence="2" type="ORF">PFISCL1PPCAC_26700</name>
</gene>
<comment type="caution">
    <text evidence="2">The sequence shown here is derived from an EMBL/GenBank/DDBJ whole genome shotgun (WGS) entry which is preliminary data.</text>
</comment>
<dbReference type="AlphaFoldDB" id="A0AAV5WVU2"/>
<feature type="compositionally biased region" description="Polar residues" evidence="1">
    <location>
        <begin position="1"/>
        <end position="10"/>
    </location>
</feature>
<evidence type="ECO:0000256" key="1">
    <source>
        <dbReference type="SAM" id="MobiDB-lite"/>
    </source>
</evidence>
<sequence>ATNKTTQSTLKLRGRPPGSKNKKEIMQEQPIVESTPKRRGRPPVSKKSLKESIEEEKHEETMENMAPPKNQNIAKKDWETEQKINKKAIPLEAEDEKKNVEGNRNLRKRKQPLTDSTNEDDKKRSNQNPHKINKLVEKEKNKCNEVSTEGKIVGGNKMKMRTHKQSTDFFVPEEYKPRLSEDYKTRMRIKHGHIRPALIPLCFPRSRAELAKIHRRIDYQKEFKKNHVFDKTIGRWKSKRHDEVYGQLTKEPVKAPERTTSNL</sequence>
<dbReference type="Proteomes" id="UP001432322">
    <property type="component" value="Unassembled WGS sequence"/>
</dbReference>
<feature type="region of interest" description="Disordered" evidence="1">
    <location>
        <begin position="1"/>
        <end position="133"/>
    </location>
</feature>
<name>A0AAV5WVU2_9BILA</name>
<keyword evidence="3" id="KW-1185">Reference proteome</keyword>
<proteinExistence type="predicted"/>
<feature type="compositionally biased region" description="Basic and acidic residues" evidence="1">
    <location>
        <begin position="74"/>
        <end position="84"/>
    </location>
</feature>
<feature type="compositionally biased region" description="Basic and acidic residues" evidence="1">
    <location>
        <begin position="48"/>
        <end position="61"/>
    </location>
</feature>
<evidence type="ECO:0000313" key="3">
    <source>
        <dbReference type="Proteomes" id="UP001432322"/>
    </source>
</evidence>
<organism evidence="2 3">
    <name type="scientific">Pristionchus fissidentatus</name>
    <dbReference type="NCBI Taxonomy" id="1538716"/>
    <lineage>
        <taxon>Eukaryota</taxon>
        <taxon>Metazoa</taxon>
        <taxon>Ecdysozoa</taxon>
        <taxon>Nematoda</taxon>
        <taxon>Chromadorea</taxon>
        <taxon>Rhabditida</taxon>
        <taxon>Rhabditina</taxon>
        <taxon>Diplogasteromorpha</taxon>
        <taxon>Diplogasteroidea</taxon>
        <taxon>Neodiplogasteridae</taxon>
        <taxon>Pristionchus</taxon>
    </lineage>
</organism>
<evidence type="ECO:0000313" key="2">
    <source>
        <dbReference type="EMBL" id="GMT35403.1"/>
    </source>
</evidence>
<dbReference type="EMBL" id="BTSY01000007">
    <property type="protein sequence ID" value="GMT35403.1"/>
    <property type="molecule type" value="Genomic_DNA"/>
</dbReference>
<reference evidence="2" key="1">
    <citation type="submission" date="2023-10" db="EMBL/GenBank/DDBJ databases">
        <title>Genome assembly of Pristionchus species.</title>
        <authorList>
            <person name="Yoshida K."/>
            <person name="Sommer R.J."/>
        </authorList>
    </citation>
    <scope>NUCLEOTIDE SEQUENCE</scope>
    <source>
        <strain evidence="2">RS5133</strain>
    </source>
</reference>